<evidence type="ECO:0000256" key="3">
    <source>
        <dbReference type="ARBA" id="ARBA00022691"/>
    </source>
</evidence>
<evidence type="ECO:0000313" key="6">
    <source>
        <dbReference type="EMBL" id="KAF9460301.1"/>
    </source>
</evidence>
<gene>
    <name evidence="6" type="ORF">BDZ94DRAFT_1291261</name>
</gene>
<keyword evidence="7" id="KW-1185">Reference proteome</keyword>
<dbReference type="GO" id="GO:0046983">
    <property type="term" value="F:protein dimerization activity"/>
    <property type="evidence" value="ECO:0007669"/>
    <property type="project" value="InterPro"/>
</dbReference>
<dbReference type="InterPro" id="IPR036388">
    <property type="entry name" value="WH-like_DNA-bd_sf"/>
</dbReference>
<dbReference type="Gene3D" id="1.10.10.10">
    <property type="entry name" value="Winged helix-like DNA-binding domain superfamily/Winged helix DNA-binding domain"/>
    <property type="match status" value="1"/>
</dbReference>
<feature type="domain" description="O-methyltransferase C-terminal" evidence="4">
    <location>
        <begin position="262"/>
        <end position="393"/>
    </location>
</feature>
<dbReference type="Pfam" id="PF08100">
    <property type="entry name" value="Dimerisation"/>
    <property type="match status" value="1"/>
</dbReference>
<evidence type="ECO:0000259" key="5">
    <source>
        <dbReference type="Pfam" id="PF08100"/>
    </source>
</evidence>
<dbReference type="AlphaFoldDB" id="A0A9P5Y2N1"/>
<protein>
    <submittedName>
        <fullName evidence="6">O-methyltransferase-domain-containing protein</fullName>
    </submittedName>
</protein>
<feature type="domain" description="O-methyltransferase dimerisation" evidence="5">
    <location>
        <begin position="80"/>
        <end position="155"/>
    </location>
</feature>
<evidence type="ECO:0000259" key="4">
    <source>
        <dbReference type="Pfam" id="PF00891"/>
    </source>
</evidence>
<dbReference type="InterPro" id="IPR001077">
    <property type="entry name" value="COMT_C"/>
</dbReference>
<dbReference type="Gene3D" id="3.40.50.150">
    <property type="entry name" value="Vaccinia Virus protein VP39"/>
    <property type="match status" value="1"/>
</dbReference>
<proteinExistence type="predicted"/>
<accession>A0A9P5Y2N1</accession>
<dbReference type="InterPro" id="IPR029063">
    <property type="entry name" value="SAM-dependent_MTases_sf"/>
</dbReference>
<evidence type="ECO:0000256" key="2">
    <source>
        <dbReference type="ARBA" id="ARBA00022679"/>
    </source>
</evidence>
<dbReference type="SUPFAM" id="SSF46785">
    <property type="entry name" value="Winged helix' DNA-binding domain"/>
    <property type="match status" value="1"/>
</dbReference>
<dbReference type="InterPro" id="IPR012967">
    <property type="entry name" value="COMT_dimerisation"/>
</dbReference>
<keyword evidence="1" id="KW-0489">Methyltransferase</keyword>
<dbReference type="InterPro" id="IPR016461">
    <property type="entry name" value="COMT-like"/>
</dbReference>
<keyword evidence="2" id="KW-0808">Transferase</keyword>
<dbReference type="OrthoDB" id="2410195at2759"/>
<evidence type="ECO:0000256" key="1">
    <source>
        <dbReference type="ARBA" id="ARBA00022603"/>
    </source>
</evidence>
<sequence>MMNDPTDITGLAKLISESVSSLVGICATNDFRIPRLEEDFTRESEAFRSNKDASKAATVIAAAAFRLAAILLPPGETIFQTVTGHLKSAALRVAITCHVPEILREAGPQGLHSSDIAEKSGVDDMKLARLLRYLSNRHIFREVTPDVFAHNRISGVLDTGKSVDNLLRDPESKYDGTNGFGALAEHFLSEGHKGSAYLVENMKDPKTSHSAEVNEAPLQRGIGTDMTYWEWFTQPENLYPRRRFGIAMKGIAEIEPPNFIANAFDWKSLPSDRPIVDVGGGIGNSSMAILKAFPQLRAVVQDIPIVTEQATEFWKKELPDDVVSQRIKLQAHNFFTPQPITNASVFLLKEILHDWPDAQAVKILTHLRKAAMPDTRLIIFDSVIPYTCNTPSTNVGEFEAEGSGIPGLSLGAASEMPYSRDIAMMVWLNAQEHTLDQFHRLFELSGWRMVRVTRNGSAMDCVEAFPS</sequence>
<dbReference type="GO" id="GO:0032259">
    <property type="term" value="P:methylation"/>
    <property type="evidence" value="ECO:0007669"/>
    <property type="project" value="UniProtKB-KW"/>
</dbReference>
<dbReference type="Pfam" id="PF00891">
    <property type="entry name" value="Methyltransf_2"/>
    <property type="match status" value="1"/>
</dbReference>
<dbReference type="SUPFAM" id="SSF53335">
    <property type="entry name" value="S-adenosyl-L-methionine-dependent methyltransferases"/>
    <property type="match status" value="1"/>
</dbReference>
<dbReference type="Proteomes" id="UP000807353">
    <property type="component" value="Unassembled WGS sequence"/>
</dbReference>
<dbReference type="PANTHER" id="PTHR43712">
    <property type="entry name" value="PUTATIVE (AFU_ORTHOLOGUE AFUA_4G14580)-RELATED"/>
    <property type="match status" value="1"/>
</dbReference>
<dbReference type="PROSITE" id="PS51683">
    <property type="entry name" value="SAM_OMT_II"/>
    <property type="match status" value="1"/>
</dbReference>
<keyword evidence="3" id="KW-0949">S-adenosyl-L-methionine</keyword>
<name>A0A9P5Y2N1_9AGAR</name>
<dbReference type="InterPro" id="IPR036390">
    <property type="entry name" value="WH_DNA-bd_sf"/>
</dbReference>
<comment type="caution">
    <text evidence="6">The sequence shown here is derived from an EMBL/GenBank/DDBJ whole genome shotgun (WGS) entry which is preliminary data.</text>
</comment>
<evidence type="ECO:0000313" key="7">
    <source>
        <dbReference type="Proteomes" id="UP000807353"/>
    </source>
</evidence>
<dbReference type="EMBL" id="MU150301">
    <property type="protein sequence ID" value="KAF9460301.1"/>
    <property type="molecule type" value="Genomic_DNA"/>
</dbReference>
<reference evidence="6" key="1">
    <citation type="submission" date="2020-11" db="EMBL/GenBank/DDBJ databases">
        <authorList>
            <consortium name="DOE Joint Genome Institute"/>
            <person name="Ahrendt S."/>
            <person name="Riley R."/>
            <person name="Andreopoulos W."/>
            <person name="Labutti K."/>
            <person name="Pangilinan J."/>
            <person name="Ruiz-Duenas F.J."/>
            <person name="Barrasa J.M."/>
            <person name="Sanchez-Garcia M."/>
            <person name="Camarero S."/>
            <person name="Miyauchi S."/>
            <person name="Serrano A."/>
            <person name="Linde D."/>
            <person name="Babiker R."/>
            <person name="Drula E."/>
            <person name="Ayuso-Fernandez I."/>
            <person name="Pacheco R."/>
            <person name="Padilla G."/>
            <person name="Ferreira P."/>
            <person name="Barriuso J."/>
            <person name="Kellner H."/>
            <person name="Castanera R."/>
            <person name="Alfaro M."/>
            <person name="Ramirez L."/>
            <person name="Pisabarro A.G."/>
            <person name="Kuo A."/>
            <person name="Tritt A."/>
            <person name="Lipzen A."/>
            <person name="He G."/>
            <person name="Yan M."/>
            <person name="Ng V."/>
            <person name="Cullen D."/>
            <person name="Martin F."/>
            <person name="Rosso M.-N."/>
            <person name="Henrissat B."/>
            <person name="Hibbett D."/>
            <person name="Martinez A.T."/>
            <person name="Grigoriev I.V."/>
        </authorList>
    </citation>
    <scope>NUCLEOTIDE SEQUENCE</scope>
    <source>
        <strain evidence="6">CBS 247.69</strain>
    </source>
</reference>
<organism evidence="6 7">
    <name type="scientific">Collybia nuda</name>
    <dbReference type="NCBI Taxonomy" id="64659"/>
    <lineage>
        <taxon>Eukaryota</taxon>
        <taxon>Fungi</taxon>
        <taxon>Dikarya</taxon>
        <taxon>Basidiomycota</taxon>
        <taxon>Agaricomycotina</taxon>
        <taxon>Agaricomycetes</taxon>
        <taxon>Agaricomycetidae</taxon>
        <taxon>Agaricales</taxon>
        <taxon>Tricholomatineae</taxon>
        <taxon>Clitocybaceae</taxon>
        <taxon>Collybia</taxon>
    </lineage>
</organism>
<dbReference type="GO" id="GO:0008171">
    <property type="term" value="F:O-methyltransferase activity"/>
    <property type="evidence" value="ECO:0007669"/>
    <property type="project" value="InterPro"/>
</dbReference>
<dbReference type="PANTHER" id="PTHR43712:SF2">
    <property type="entry name" value="O-METHYLTRANSFERASE CICE"/>
    <property type="match status" value="1"/>
</dbReference>